<dbReference type="InterPro" id="IPR036388">
    <property type="entry name" value="WH-like_DNA-bd_sf"/>
</dbReference>
<gene>
    <name evidence="6" type="primary">rcsB_2</name>
    <name evidence="6" type="ORF">LMG26858_01556</name>
</gene>
<accession>A0A6S7CV76</accession>
<proteinExistence type="predicted"/>
<dbReference type="Proteomes" id="UP000494117">
    <property type="component" value="Unassembled WGS sequence"/>
</dbReference>
<dbReference type="SUPFAM" id="SSF52172">
    <property type="entry name" value="CheY-like"/>
    <property type="match status" value="1"/>
</dbReference>
<sequence length="244" mass="26489">MTAPGRWPGEHYPCSNMKPLNLRVVVADDHPAVRAGVQHTLTVSSTVSVIGAARDSTELMEMLSRQACEVLISDYSMPGGHFGDGITLFGLIRQRHPHLKIVVLTMLESPGIVHSLLNLGVPAILSKSDSLNHLLPAIHGAYANGRYLSPRISELASTLDRGDYGIHMLTRRELEVVRLFVSGLTINEIADRLHRSKKTISTQKGTAMLKLGLERDIELLRYGIEAGLISANNPSPAGNPPEPG</sequence>
<dbReference type="AlphaFoldDB" id="A0A6S7CV76"/>
<keyword evidence="7" id="KW-1185">Reference proteome</keyword>
<name>A0A6S7CV76_9BURK</name>
<dbReference type="Gene3D" id="3.40.50.2300">
    <property type="match status" value="1"/>
</dbReference>
<feature type="domain" description="HTH luxR-type" evidence="4">
    <location>
        <begin position="162"/>
        <end position="227"/>
    </location>
</feature>
<dbReference type="CDD" id="cd17535">
    <property type="entry name" value="REC_NarL-like"/>
    <property type="match status" value="1"/>
</dbReference>
<feature type="modified residue" description="4-aspartylphosphate" evidence="3">
    <location>
        <position position="74"/>
    </location>
</feature>
<evidence type="ECO:0000256" key="2">
    <source>
        <dbReference type="ARBA" id="ARBA00023125"/>
    </source>
</evidence>
<evidence type="ECO:0000259" key="4">
    <source>
        <dbReference type="PROSITE" id="PS50043"/>
    </source>
</evidence>
<dbReference type="SMART" id="SM00421">
    <property type="entry name" value="HTH_LUXR"/>
    <property type="match status" value="1"/>
</dbReference>
<dbReference type="PANTHER" id="PTHR43214">
    <property type="entry name" value="TWO-COMPONENT RESPONSE REGULATOR"/>
    <property type="match status" value="1"/>
</dbReference>
<dbReference type="Pfam" id="PF00196">
    <property type="entry name" value="GerE"/>
    <property type="match status" value="1"/>
</dbReference>
<reference evidence="6 7" key="1">
    <citation type="submission" date="2020-04" db="EMBL/GenBank/DDBJ databases">
        <authorList>
            <person name="De Canck E."/>
        </authorList>
    </citation>
    <scope>NUCLEOTIDE SEQUENCE [LARGE SCALE GENOMIC DNA]</scope>
    <source>
        <strain evidence="6 7">LMG 26858</strain>
    </source>
</reference>
<dbReference type="Pfam" id="PF00072">
    <property type="entry name" value="Response_reg"/>
    <property type="match status" value="1"/>
</dbReference>
<dbReference type="InterPro" id="IPR016032">
    <property type="entry name" value="Sig_transdc_resp-reg_C-effctor"/>
</dbReference>
<dbReference type="GO" id="GO:0000160">
    <property type="term" value="P:phosphorelay signal transduction system"/>
    <property type="evidence" value="ECO:0007669"/>
    <property type="project" value="InterPro"/>
</dbReference>
<dbReference type="EMBL" id="CADILG010000008">
    <property type="protein sequence ID" value="CAB3848004.1"/>
    <property type="molecule type" value="Genomic_DNA"/>
</dbReference>
<dbReference type="PANTHER" id="PTHR43214:SF17">
    <property type="entry name" value="TRANSCRIPTIONAL REGULATORY PROTEIN RCSB"/>
    <property type="match status" value="1"/>
</dbReference>
<evidence type="ECO:0000256" key="1">
    <source>
        <dbReference type="ARBA" id="ARBA00022553"/>
    </source>
</evidence>
<dbReference type="InterPro" id="IPR011006">
    <property type="entry name" value="CheY-like_superfamily"/>
</dbReference>
<dbReference type="InterPro" id="IPR039420">
    <property type="entry name" value="WalR-like"/>
</dbReference>
<feature type="domain" description="Response regulatory" evidence="5">
    <location>
        <begin position="23"/>
        <end position="142"/>
    </location>
</feature>
<dbReference type="InterPro" id="IPR058245">
    <property type="entry name" value="NreC/VraR/RcsB-like_REC"/>
</dbReference>
<evidence type="ECO:0000259" key="5">
    <source>
        <dbReference type="PROSITE" id="PS50110"/>
    </source>
</evidence>
<dbReference type="SUPFAM" id="SSF46894">
    <property type="entry name" value="C-terminal effector domain of the bipartite response regulators"/>
    <property type="match status" value="1"/>
</dbReference>
<dbReference type="SMART" id="SM00448">
    <property type="entry name" value="REC"/>
    <property type="match status" value="1"/>
</dbReference>
<dbReference type="CDD" id="cd06170">
    <property type="entry name" value="LuxR_C_like"/>
    <property type="match status" value="1"/>
</dbReference>
<dbReference type="GO" id="GO:0003677">
    <property type="term" value="F:DNA binding"/>
    <property type="evidence" value="ECO:0007669"/>
    <property type="project" value="UniProtKB-KW"/>
</dbReference>
<dbReference type="PRINTS" id="PR00038">
    <property type="entry name" value="HTHLUXR"/>
</dbReference>
<keyword evidence="1 3" id="KW-0597">Phosphoprotein</keyword>
<dbReference type="InterPro" id="IPR001789">
    <property type="entry name" value="Sig_transdc_resp-reg_receiver"/>
</dbReference>
<evidence type="ECO:0000256" key="3">
    <source>
        <dbReference type="PROSITE-ProRule" id="PRU00169"/>
    </source>
</evidence>
<protein>
    <submittedName>
        <fullName evidence="6">Transcriptional regulatory protein RcsB</fullName>
    </submittedName>
</protein>
<evidence type="ECO:0000313" key="6">
    <source>
        <dbReference type="EMBL" id="CAB3848004.1"/>
    </source>
</evidence>
<dbReference type="PROSITE" id="PS50110">
    <property type="entry name" value="RESPONSE_REGULATORY"/>
    <property type="match status" value="1"/>
</dbReference>
<dbReference type="Gene3D" id="1.10.10.10">
    <property type="entry name" value="Winged helix-like DNA-binding domain superfamily/Winged helix DNA-binding domain"/>
    <property type="match status" value="1"/>
</dbReference>
<dbReference type="PROSITE" id="PS50043">
    <property type="entry name" value="HTH_LUXR_2"/>
    <property type="match status" value="1"/>
</dbReference>
<keyword evidence="2" id="KW-0238">DNA-binding</keyword>
<dbReference type="InterPro" id="IPR000792">
    <property type="entry name" value="Tscrpt_reg_LuxR_C"/>
</dbReference>
<organism evidence="6 7">
    <name type="scientific">Achromobacter anxifer</name>
    <dbReference type="NCBI Taxonomy" id="1287737"/>
    <lineage>
        <taxon>Bacteria</taxon>
        <taxon>Pseudomonadati</taxon>
        <taxon>Pseudomonadota</taxon>
        <taxon>Betaproteobacteria</taxon>
        <taxon>Burkholderiales</taxon>
        <taxon>Alcaligenaceae</taxon>
        <taxon>Achromobacter</taxon>
    </lineage>
</organism>
<evidence type="ECO:0000313" key="7">
    <source>
        <dbReference type="Proteomes" id="UP000494117"/>
    </source>
</evidence>
<dbReference type="GO" id="GO:0006355">
    <property type="term" value="P:regulation of DNA-templated transcription"/>
    <property type="evidence" value="ECO:0007669"/>
    <property type="project" value="InterPro"/>
</dbReference>